<gene>
    <name evidence="1" type="ORF">SORBI_3002G025200</name>
</gene>
<dbReference type="InParanoid" id="A0A1B6Q8V4"/>
<dbReference type="Proteomes" id="UP000000768">
    <property type="component" value="Chromosome 2"/>
</dbReference>
<proteinExistence type="predicted"/>
<reference evidence="1 2" key="1">
    <citation type="journal article" date="2009" name="Nature">
        <title>The Sorghum bicolor genome and the diversification of grasses.</title>
        <authorList>
            <person name="Paterson A.H."/>
            <person name="Bowers J.E."/>
            <person name="Bruggmann R."/>
            <person name="Dubchak I."/>
            <person name="Grimwood J."/>
            <person name="Gundlach H."/>
            <person name="Haberer G."/>
            <person name="Hellsten U."/>
            <person name="Mitros T."/>
            <person name="Poliakov A."/>
            <person name="Schmutz J."/>
            <person name="Spannagl M."/>
            <person name="Tang H."/>
            <person name="Wang X."/>
            <person name="Wicker T."/>
            <person name="Bharti A.K."/>
            <person name="Chapman J."/>
            <person name="Feltus F.A."/>
            <person name="Gowik U."/>
            <person name="Grigoriev I.V."/>
            <person name="Lyons E."/>
            <person name="Maher C.A."/>
            <person name="Martis M."/>
            <person name="Narechania A."/>
            <person name="Otillar R.P."/>
            <person name="Penning B.W."/>
            <person name="Salamov A.A."/>
            <person name="Wang Y."/>
            <person name="Zhang L."/>
            <person name="Carpita N.C."/>
            <person name="Freeling M."/>
            <person name="Gingle A.R."/>
            <person name="Hash C.T."/>
            <person name="Keller B."/>
            <person name="Klein P."/>
            <person name="Kresovich S."/>
            <person name="McCann M.C."/>
            <person name="Ming R."/>
            <person name="Peterson D.G."/>
            <person name="Mehboob-ur-Rahman"/>
            <person name="Ware D."/>
            <person name="Westhoff P."/>
            <person name="Mayer K.F."/>
            <person name="Messing J."/>
            <person name="Rokhsar D.S."/>
        </authorList>
    </citation>
    <scope>NUCLEOTIDE SEQUENCE [LARGE SCALE GENOMIC DNA]</scope>
    <source>
        <strain evidence="2">cv. BTx623</strain>
    </source>
</reference>
<dbReference type="AlphaFoldDB" id="A0A1B6Q8V4"/>
<name>A0A1B6Q8V4_SORBI</name>
<keyword evidence="2" id="KW-1185">Reference proteome</keyword>
<protein>
    <submittedName>
        <fullName evidence="1">Uncharacterized protein</fullName>
    </submittedName>
</protein>
<evidence type="ECO:0000313" key="1">
    <source>
        <dbReference type="EMBL" id="KXG34341.1"/>
    </source>
</evidence>
<evidence type="ECO:0000313" key="2">
    <source>
        <dbReference type="Proteomes" id="UP000000768"/>
    </source>
</evidence>
<dbReference type="Gramene" id="KXG34341">
    <property type="protein sequence ID" value="KXG34341"/>
    <property type="gene ID" value="SORBI_3002G025200"/>
</dbReference>
<sequence>MKPNNLKVNMQPNSSYVLLYVQHMAREAVRIKHAASIRTQRFPQTVGGVAGIMDKNGFIQTDIVDSIFIFIFLFRFKFK</sequence>
<organism evidence="1 2">
    <name type="scientific">Sorghum bicolor</name>
    <name type="common">Sorghum</name>
    <name type="synonym">Sorghum vulgare</name>
    <dbReference type="NCBI Taxonomy" id="4558"/>
    <lineage>
        <taxon>Eukaryota</taxon>
        <taxon>Viridiplantae</taxon>
        <taxon>Streptophyta</taxon>
        <taxon>Embryophyta</taxon>
        <taxon>Tracheophyta</taxon>
        <taxon>Spermatophyta</taxon>
        <taxon>Magnoliopsida</taxon>
        <taxon>Liliopsida</taxon>
        <taxon>Poales</taxon>
        <taxon>Poaceae</taxon>
        <taxon>PACMAD clade</taxon>
        <taxon>Panicoideae</taxon>
        <taxon>Andropogonodae</taxon>
        <taxon>Andropogoneae</taxon>
        <taxon>Sorghinae</taxon>
        <taxon>Sorghum</taxon>
    </lineage>
</organism>
<dbReference type="EMBL" id="CM000761">
    <property type="protein sequence ID" value="KXG34341.1"/>
    <property type="molecule type" value="Genomic_DNA"/>
</dbReference>
<reference evidence="2" key="2">
    <citation type="journal article" date="2018" name="Plant J.">
        <title>The Sorghum bicolor reference genome: improved assembly, gene annotations, a transcriptome atlas, and signatures of genome organization.</title>
        <authorList>
            <person name="McCormick R.F."/>
            <person name="Truong S.K."/>
            <person name="Sreedasyam A."/>
            <person name="Jenkins J."/>
            <person name="Shu S."/>
            <person name="Sims D."/>
            <person name="Kennedy M."/>
            <person name="Amirebrahimi M."/>
            <person name="Weers B.D."/>
            <person name="McKinley B."/>
            <person name="Mattison A."/>
            <person name="Morishige D.T."/>
            <person name="Grimwood J."/>
            <person name="Schmutz J."/>
            <person name="Mullet J.E."/>
        </authorList>
    </citation>
    <scope>NUCLEOTIDE SEQUENCE [LARGE SCALE GENOMIC DNA]</scope>
    <source>
        <strain evidence="2">cv. BTx623</strain>
    </source>
</reference>
<accession>A0A1B6Q8V4</accession>